<name>A0A9P3WEC5_KLUIN</name>
<reference evidence="1" key="2">
    <citation type="submission" date="2020-10" db="EMBL/GenBank/DDBJ databases">
        <authorList>
            <consortium name="NCBI Pathogen Detection Project"/>
        </authorList>
    </citation>
    <scope>NUCLEOTIDE SEQUENCE</scope>
    <source>
        <strain evidence="1">CAVp300</strain>
    </source>
</reference>
<dbReference type="InterPro" id="IPR019292">
    <property type="entry name" value="McrC"/>
</dbReference>
<dbReference type="AlphaFoldDB" id="A0A9P3WEC5"/>
<dbReference type="PANTHER" id="PTHR38733">
    <property type="entry name" value="PROTEIN MCRC"/>
    <property type="match status" value="1"/>
</dbReference>
<dbReference type="RefSeq" id="WP_047371410.1">
    <property type="nucleotide sequence ID" value="NZ_CABMNU010000005.1"/>
</dbReference>
<dbReference type="Pfam" id="PF10117">
    <property type="entry name" value="McrBC"/>
    <property type="match status" value="1"/>
</dbReference>
<sequence length="435" mass="50789">MKTTWITVREHARLTTSDVTDTLDRAQIGASAFDWLCQLQAGFSKQGARLVEVEDRRWLRLDSYVGIIHTPCGTDIEILPKHVAEDDSPENSRALLCKLIASALNLPYRETGTADLQLFRFPLTEWIMRQFLNALDRLLKRGLRFDYQQVEEEQPYLRGQLDMARQMRQPPGREHRFHQRHAVFLPDRPENRLLRLALNTVCQQAREADNWRLAHELHAIMQAIPASRQVKLDFAHWRNDRLLAHYQPIRPWCELILGEQIPLAVQGQSKGISLLFPMERLFEQHVARTLKQQLPPTVYLRPQAASEYLCRHDDKDMFRLKPDLLMALGRQKWLLDTKWKRLDAGARDNKYDLAQQDFYQMLAYGHKYLESKGEMVLIYPKTREFPAPLKPFFFSPELILHVWPYDLENDILMVSEVHSLPLAGSPHTHVHTDAA</sequence>
<proteinExistence type="predicted"/>
<accession>A0A9P3WEC5</accession>
<protein>
    <submittedName>
        <fullName evidence="1">McrC family protein</fullName>
    </submittedName>
</protein>
<reference evidence="1" key="1">
    <citation type="journal article" date="2018" name="Genome Biol.">
        <title>SKESA: strategic k-mer extension for scrupulous assemblies.</title>
        <authorList>
            <person name="Souvorov A."/>
            <person name="Agarwala R."/>
            <person name="Lipman D.J."/>
        </authorList>
    </citation>
    <scope>NUCLEOTIDE SEQUENCE</scope>
    <source>
        <strain evidence="1">CAVp300</strain>
    </source>
</reference>
<comment type="caution">
    <text evidence="1">The sequence shown here is derived from an EMBL/GenBank/DDBJ whole genome shotgun (WGS) entry which is preliminary data.</text>
</comment>
<dbReference type="PANTHER" id="PTHR38733:SF1">
    <property type="entry name" value="TYPE IV METHYL-DIRECTED RESTRICTION ENZYME ECOKMCRBC"/>
    <property type="match status" value="1"/>
</dbReference>
<evidence type="ECO:0000313" key="2">
    <source>
        <dbReference type="Proteomes" id="UP000867740"/>
    </source>
</evidence>
<dbReference type="EMBL" id="DACSUM010000015">
    <property type="protein sequence ID" value="HAT3581963.1"/>
    <property type="molecule type" value="Genomic_DNA"/>
</dbReference>
<gene>
    <name evidence="1" type="ORF">I8531_002267</name>
</gene>
<dbReference type="Proteomes" id="UP000867740">
    <property type="component" value="Unassembled WGS sequence"/>
</dbReference>
<organism evidence="1 2">
    <name type="scientific">Kluyvera intermedia</name>
    <name type="common">Enterobacter intermedius</name>
    <dbReference type="NCBI Taxonomy" id="61648"/>
    <lineage>
        <taxon>Bacteria</taxon>
        <taxon>Pseudomonadati</taxon>
        <taxon>Pseudomonadota</taxon>
        <taxon>Gammaproteobacteria</taxon>
        <taxon>Enterobacterales</taxon>
        <taxon>Enterobacteriaceae</taxon>
        <taxon>Kluyvera</taxon>
    </lineage>
</organism>
<evidence type="ECO:0000313" key="1">
    <source>
        <dbReference type="EMBL" id="HAT3581963.1"/>
    </source>
</evidence>